<keyword evidence="6" id="KW-1185">Reference proteome</keyword>
<dbReference type="PANTHER" id="PTHR22550:SF5">
    <property type="entry name" value="LEUCINE ZIPPER PROTEIN 4"/>
    <property type="match status" value="1"/>
</dbReference>
<gene>
    <name evidence="5" type="ORF">MFMK1_000932</name>
</gene>
<feature type="transmembrane region" description="Helical" evidence="4">
    <location>
        <begin position="424"/>
        <end position="449"/>
    </location>
</feature>
<keyword evidence="4" id="KW-1133">Transmembrane helix</keyword>
<dbReference type="InterPro" id="IPR050768">
    <property type="entry name" value="UPF0353/GerABKA_families"/>
</dbReference>
<protein>
    <submittedName>
        <fullName evidence="5">Spore germination protein</fullName>
    </submittedName>
</protein>
<sequence>MKRTLKKLKGNKPGKIAKPSTVNSPDDMSLDYRRKFLEEKLGNSDDLVFRNIKVAEAKICIVYIANLVDQQKLNKFLLSPITALSSVTIDSLASTIPAPMLEIETNINVTVGGINGGSSLLLLDGAPEMLVVGTAAEDYRAIAEPTDELVVRGPHEGLIESLDKNIAMVRRKVRTDSFRMVDLTLGDYTGTRVGVCYIKGVAKDDVVDEVLKRLDQVDLDGILESGYLEEFIEDAPFSPFPTVGFTQKPDVVAGKMLEGRVAVFCDGTPVVLTVPFIFLEVFQTADDYYQRPIFPSIIRVVRLLAAFIAVLLPATYVAIVNFHPDFLPTKLLLTIAASSEGVPFPKVVEVLLMGLIFEILRESGLRIPTPMGQTISIVGALVLGDAAVRAGLVGPPVIIVTALTAISSFVIHISMSGPMVLFRLVFIFSAAFMGLLGVSFAFLGVVIHLCSLRSFGVNYLSPIAPLETTALKDTIVRIPWWMMLTRPRQISRKEKRRDKGKRPRQVSMDD</sequence>
<feature type="transmembrane region" description="Helical" evidence="4">
    <location>
        <begin position="398"/>
        <end position="417"/>
    </location>
</feature>
<dbReference type="PANTHER" id="PTHR22550">
    <property type="entry name" value="SPORE GERMINATION PROTEIN"/>
    <property type="match status" value="1"/>
</dbReference>
<dbReference type="GO" id="GO:0009847">
    <property type="term" value="P:spore germination"/>
    <property type="evidence" value="ECO:0007669"/>
    <property type="project" value="InterPro"/>
</dbReference>
<feature type="compositionally biased region" description="Basic residues" evidence="3">
    <location>
        <begin position="491"/>
        <end position="504"/>
    </location>
</feature>
<evidence type="ECO:0000313" key="6">
    <source>
        <dbReference type="Proteomes" id="UP001329915"/>
    </source>
</evidence>
<keyword evidence="4" id="KW-0812">Transmembrane</keyword>
<name>A0AAU0ULM2_9FIRM</name>
<comment type="similarity">
    <text evidence="1">Belongs to the GerABKA family.</text>
</comment>
<dbReference type="PIRSF" id="PIRSF005690">
    <property type="entry name" value="GerBA"/>
    <property type="match status" value="1"/>
</dbReference>
<accession>A0AAU0ULM2</accession>
<dbReference type="AlphaFoldDB" id="A0AAU0ULM2"/>
<dbReference type="RefSeq" id="WP_366923993.1">
    <property type="nucleotide sequence ID" value="NZ_CP121694.1"/>
</dbReference>
<dbReference type="InterPro" id="IPR004995">
    <property type="entry name" value="Spore_Ger"/>
</dbReference>
<evidence type="ECO:0000256" key="1">
    <source>
        <dbReference type="ARBA" id="ARBA00005278"/>
    </source>
</evidence>
<dbReference type="EMBL" id="CP121694">
    <property type="protein sequence ID" value="WRO21136.1"/>
    <property type="molecule type" value="Genomic_DNA"/>
</dbReference>
<dbReference type="KEGG" id="dbc:MFMK1_000932"/>
<evidence type="ECO:0000256" key="2">
    <source>
        <dbReference type="ARBA" id="ARBA00023136"/>
    </source>
</evidence>
<proteinExistence type="inferred from homology"/>
<dbReference type="GO" id="GO:0016020">
    <property type="term" value="C:membrane"/>
    <property type="evidence" value="ECO:0007669"/>
    <property type="project" value="InterPro"/>
</dbReference>
<keyword evidence="2 4" id="KW-0472">Membrane</keyword>
<evidence type="ECO:0000313" key="5">
    <source>
        <dbReference type="EMBL" id="WRO21136.1"/>
    </source>
</evidence>
<feature type="region of interest" description="Disordered" evidence="3">
    <location>
        <begin position="1"/>
        <end position="25"/>
    </location>
</feature>
<feature type="region of interest" description="Disordered" evidence="3">
    <location>
        <begin position="491"/>
        <end position="510"/>
    </location>
</feature>
<evidence type="ECO:0000256" key="4">
    <source>
        <dbReference type="SAM" id="Phobius"/>
    </source>
</evidence>
<dbReference type="Proteomes" id="UP001329915">
    <property type="component" value="Chromosome"/>
</dbReference>
<evidence type="ECO:0000256" key="3">
    <source>
        <dbReference type="SAM" id="MobiDB-lite"/>
    </source>
</evidence>
<feature type="transmembrane region" description="Helical" evidence="4">
    <location>
        <begin position="300"/>
        <end position="322"/>
    </location>
</feature>
<organism evidence="5 6">
    <name type="scientific">Metallumcola ferriviriculae</name>
    <dbReference type="NCBI Taxonomy" id="3039180"/>
    <lineage>
        <taxon>Bacteria</taxon>
        <taxon>Bacillati</taxon>
        <taxon>Bacillota</taxon>
        <taxon>Clostridia</taxon>
        <taxon>Neomoorellales</taxon>
        <taxon>Desulfitibacteraceae</taxon>
        <taxon>Metallumcola</taxon>
    </lineage>
</organism>
<feature type="compositionally biased region" description="Basic residues" evidence="3">
    <location>
        <begin position="1"/>
        <end position="12"/>
    </location>
</feature>
<reference evidence="5 6" key="1">
    <citation type="submission" date="2023-04" db="EMBL/GenBank/DDBJ databases">
        <authorList>
            <person name="Hsu D."/>
        </authorList>
    </citation>
    <scope>NUCLEOTIDE SEQUENCE [LARGE SCALE GENOMIC DNA]</scope>
    <source>
        <strain evidence="5 6">MK1</strain>
    </source>
</reference>
<dbReference type="Pfam" id="PF03323">
    <property type="entry name" value="GerA"/>
    <property type="match status" value="1"/>
</dbReference>